<dbReference type="PRINTS" id="PR01021">
    <property type="entry name" value="OMPADOMAIN"/>
</dbReference>
<dbReference type="PROSITE" id="PS51123">
    <property type="entry name" value="OMPA_2"/>
    <property type="match status" value="1"/>
</dbReference>
<sequence>MKTTRILLLAGTVLPAVALAAPSFAQTATSGAPIVLAQGLNPEAGGGDSDRKSRRSEEGGSERGHRSKPDRGDSGDSGERPSKRKESQDDSMREMRQPKADSTDSRSERKKSDPEQRQTDKPSREKRDLLGPDRAAGDAGDKSDAREKKQRAKESGDANTAGDSKSQNIFDRKDRSAEPRDKSKDKKDAESSDRDSKGRKDRPEELRGDSKDKAESEKGRDAGDRKDRLQELRDKRDDRGADKERDRSDARDKERDRDQQGDRRDRLQELRDDRDRNRGDRPDARDNRDRPGDRDARDRRDDRDASPDRRRERFEERLRERRDDRDDRARDRRERRIDDLRSERRERREGDRLIITEPGGRTIIREGDRTVIRRDESERFRYGARDFREERRGGEIRRIAERPDGSQVITITDEDGRLIRRVRRYRGEEYVLIDNRPRGARTGVFVNLDLAPPRITIPREEYVVDADDASYEVIERTFMAPPVERLERSYSLDEIRQNAPLRERVRSVDLDTITFDTGSWEVRDDQIKKLENVGLAMEEAVKKNPRTVFMIEGHTDAVGSDDDNLSLSDRRAESVAEILTKYFDIPAENLTTQGYGEQYLKVKTEAAEERNRRVTVRNITPLLSSSAN</sequence>
<reference evidence="8 9" key="1">
    <citation type="submission" date="2020-08" db="EMBL/GenBank/DDBJ databases">
        <title>Genomic Encyclopedia of Type Strains, Phase IV (KMG-IV): sequencing the most valuable type-strain genomes for metagenomic binning, comparative biology and taxonomic classification.</title>
        <authorList>
            <person name="Goeker M."/>
        </authorList>
    </citation>
    <scope>NUCLEOTIDE SEQUENCE [LARGE SCALE GENOMIC DNA]</scope>
    <source>
        <strain evidence="8 9">DSM 25481</strain>
    </source>
</reference>
<feature type="compositionally biased region" description="Polar residues" evidence="5">
    <location>
        <begin position="157"/>
        <end position="169"/>
    </location>
</feature>
<keyword evidence="6" id="KW-0732">Signal</keyword>
<dbReference type="EMBL" id="JACIDR010000001">
    <property type="protein sequence ID" value="MBB3972584.1"/>
    <property type="molecule type" value="Genomic_DNA"/>
</dbReference>
<evidence type="ECO:0000256" key="2">
    <source>
        <dbReference type="ARBA" id="ARBA00023136"/>
    </source>
</evidence>
<dbReference type="PANTHER" id="PTHR30329">
    <property type="entry name" value="STATOR ELEMENT OF FLAGELLAR MOTOR COMPLEX"/>
    <property type="match status" value="1"/>
</dbReference>
<dbReference type="Gene3D" id="3.30.1330.60">
    <property type="entry name" value="OmpA-like domain"/>
    <property type="match status" value="1"/>
</dbReference>
<comment type="subcellular location">
    <subcellularLocation>
        <location evidence="1">Cell outer membrane</location>
    </subcellularLocation>
</comment>
<dbReference type="Proteomes" id="UP000528964">
    <property type="component" value="Unassembled WGS sequence"/>
</dbReference>
<evidence type="ECO:0000256" key="6">
    <source>
        <dbReference type="SAM" id="SignalP"/>
    </source>
</evidence>
<dbReference type="GO" id="GO:0009279">
    <property type="term" value="C:cell outer membrane"/>
    <property type="evidence" value="ECO:0007669"/>
    <property type="project" value="UniProtKB-SubCell"/>
</dbReference>
<evidence type="ECO:0000256" key="1">
    <source>
        <dbReference type="ARBA" id="ARBA00004442"/>
    </source>
</evidence>
<dbReference type="InterPro" id="IPR036737">
    <property type="entry name" value="OmpA-like_sf"/>
</dbReference>
<feature type="compositionally biased region" description="Basic and acidic residues" evidence="5">
    <location>
        <begin position="170"/>
        <end position="312"/>
    </location>
</feature>
<dbReference type="InterPro" id="IPR006664">
    <property type="entry name" value="OMP_bac"/>
</dbReference>
<feature type="domain" description="OmpA-like" evidence="7">
    <location>
        <begin position="502"/>
        <end position="622"/>
    </location>
</feature>
<dbReference type="SUPFAM" id="SSF103088">
    <property type="entry name" value="OmpA-like"/>
    <property type="match status" value="1"/>
</dbReference>
<dbReference type="AlphaFoldDB" id="A0A7W6D5I8"/>
<keyword evidence="3" id="KW-0998">Cell outer membrane</keyword>
<name>A0A7W6D5I8_9HYPH</name>
<dbReference type="RefSeq" id="WP_246397946.1">
    <property type="nucleotide sequence ID" value="NZ_JACIDR010000001.1"/>
</dbReference>
<evidence type="ECO:0000259" key="7">
    <source>
        <dbReference type="PROSITE" id="PS51123"/>
    </source>
</evidence>
<comment type="caution">
    <text evidence="8">The sequence shown here is derived from an EMBL/GenBank/DDBJ whole genome shotgun (WGS) entry which is preliminary data.</text>
</comment>
<keyword evidence="9" id="KW-1185">Reference proteome</keyword>
<dbReference type="PANTHER" id="PTHR30329:SF21">
    <property type="entry name" value="LIPOPROTEIN YIAD-RELATED"/>
    <property type="match status" value="1"/>
</dbReference>
<dbReference type="Pfam" id="PF00691">
    <property type="entry name" value="OmpA"/>
    <property type="match status" value="1"/>
</dbReference>
<evidence type="ECO:0000313" key="8">
    <source>
        <dbReference type="EMBL" id="MBB3972584.1"/>
    </source>
</evidence>
<dbReference type="InterPro" id="IPR006665">
    <property type="entry name" value="OmpA-like"/>
</dbReference>
<accession>A0A7W6D5I8</accession>
<evidence type="ECO:0000256" key="3">
    <source>
        <dbReference type="ARBA" id="ARBA00023237"/>
    </source>
</evidence>
<feature type="compositionally biased region" description="Basic and acidic residues" evidence="5">
    <location>
        <begin position="48"/>
        <end position="156"/>
    </location>
</feature>
<evidence type="ECO:0000256" key="5">
    <source>
        <dbReference type="SAM" id="MobiDB-lite"/>
    </source>
</evidence>
<feature type="signal peptide" evidence="6">
    <location>
        <begin position="1"/>
        <end position="20"/>
    </location>
</feature>
<feature type="region of interest" description="Disordered" evidence="5">
    <location>
        <begin position="36"/>
        <end position="312"/>
    </location>
</feature>
<feature type="chain" id="PRO_5030942391" evidence="6">
    <location>
        <begin position="21"/>
        <end position="628"/>
    </location>
</feature>
<organism evidence="8 9">
    <name type="scientific">Hansschlegelia beijingensis</name>
    <dbReference type="NCBI Taxonomy" id="1133344"/>
    <lineage>
        <taxon>Bacteria</taxon>
        <taxon>Pseudomonadati</taxon>
        <taxon>Pseudomonadota</taxon>
        <taxon>Alphaproteobacteria</taxon>
        <taxon>Hyphomicrobiales</taxon>
        <taxon>Methylopilaceae</taxon>
        <taxon>Hansschlegelia</taxon>
    </lineage>
</organism>
<dbReference type="CDD" id="cd07185">
    <property type="entry name" value="OmpA_C-like"/>
    <property type="match status" value="1"/>
</dbReference>
<gene>
    <name evidence="8" type="ORF">GGR24_001217</name>
</gene>
<evidence type="ECO:0000313" key="9">
    <source>
        <dbReference type="Proteomes" id="UP000528964"/>
    </source>
</evidence>
<protein>
    <submittedName>
        <fullName evidence="8">Outer membrane protein OmpA-like peptidoglycan-associated protein</fullName>
    </submittedName>
</protein>
<evidence type="ECO:0000256" key="4">
    <source>
        <dbReference type="PROSITE-ProRule" id="PRU00473"/>
    </source>
</evidence>
<keyword evidence="2 4" id="KW-0472">Membrane</keyword>
<dbReference type="InterPro" id="IPR050330">
    <property type="entry name" value="Bact_OuterMem_StrucFunc"/>
</dbReference>
<proteinExistence type="predicted"/>